<evidence type="ECO:0000256" key="4">
    <source>
        <dbReference type="ARBA" id="ARBA00023163"/>
    </source>
</evidence>
<dbReference type="InterPro" id="IPR007627">
    <property type="entry name" value="RNA_pol_sigma70_r2"/>
</dbReference>
<feature type="domain" description="RNA polymerase sigma-70 region 2" evidence="5">
    <location>
        <begin position="55"/>
        <end position="121"/>
    </location>
</feature>
<dbReference type="GO" id="GO:0003677">
    <property type="term" value="F:DNA binding"/>
    <property type="evidence" value="ECO:0007669"/>
    <property type="project" value="InterPro"/>
</dbReference>
<feature type="domain" description="RNA polymerase sigma factor 70 region 4 type 2" evidence="6">
    <location>
        <begin position="154"/>
        <end position="207"/>
    </location>
</feature>
<accession>A0A6J4PAH0</accession>
<dbReference type="SUPFAM" id="SSF88659">
    <property type="entry name" value="Sigma3 and sigma4 domains of RNA polymerase sigma factors"/>
    <property type="match status" value="1"/>
</dbReference>
<dbReference type="CDD" id="cd06171">
    <property type="entry name" value="Sigma70_r4"/>
    <property type="match status" value="1"/>
</dbReference>
<dbReference type="InterPro" id="IPR014284">
    <property type="entry name" value="RNA_pol_sigma-70_dom"/>
</dbReference>
<dbReference type="PANTHER" id="PTHR43133:SF51">
    <property type="entry name" value="RNA POLYMERASE SIGMA FACTOR"/>
    <property type="match status" value="1"/>
</dbReference>
<dbReference type="InterPro" id="IPR013249">
    <property type="entry name" value="RNA_pol_sigma70_r4_t2"/>
</dbReference>
<sequence length="225" mass="24784">MYLAKNGFAIVQGYGTAHGATRIRHAFGRVRVVSAADRNLALRAARGDVGAFSALVREHSGLVYRVSLRVLGVRDAQDVSQEVWIRVWRNIKSFRGDSTFTTWLYRITMNTCLSVRQKESRRAERHYEGEVPFLAEPSGGDADPEASALNSERREEIEAALEDVRAEHRAALVLRRMEGLSYAEIAEVLDVPDGTAKGWVSRGRAAMLVALSKGNGDHKMGGDGS</sequence>
<dbReference type="InterPro" id="IPR013325">
    <property type="entry name" value="RNA_pol_sigma_r2"/>
</dbReference>
<evidence type="ECO:0000256" key="3">
    <source>
        <dbReference type="ARBA" id="ARBA00023082"/>
    </source>
</evidence>
<dbReference type="Gene3D" id="1.10.1740.10">
    <property type="match status" value="1"/>
</dbReference>
<evidence type="ECO:0000313" key="7">
    <source>
        <dbReference type="EMBL" id="CAA9410420.1"/>
    </source>
</evidence>
<keyword evidence="3" id="KW-0731">Sigma factor</keyword>
<reference evidence="7" key="1">
    <citation type="submission" date="2020-02" db="EMBL/GenBank/DDBJ databases">
        <authorList>
            <person name="Meier V. D."/>
        </authorList>
    </citation>
    <scope>NUCLEOTIDE SEQUENCE</scope>
    <source>
        <strain evidence="7">AVDCRST_MAG55</strain>
    </source>
</reference>
<protein>
    <submittedName>
        <fullName evidence="7">RNA polymerase sigma-54 factor RpoN</fullName>
    </submittedName>
</protein>
<keyword evidence="4" id="KW-0804">Transcription</keyword>
<keyword evidence="2" id="KW-0805">Transcription regulation</keyword>
<dbReference type="Gene3D" id="1.10.10.10">
    <property type="entry name" value="Winged helix-like DNA-binding domain superfamily/Winged helix DNA-binding domain"/>
    <property type="match status" value="1"/>
</dbReference>
<evidence type="ECO:0000259" key="5">
    <source>
        <dbReference type="Pfam" id="PF04542"/>
    </source>
</evidence>
<comment type="similarity">
    <text evidence="1">Belongs to the sigma-70 factor family. ECF subfamily.</text>
</comment>
<dbReference type="Pfam" id="PF04542">
    <property type="entry name" value="Sigma70_r2"/>
    <property type="match status" value="1"/>
</dbReference>
<dbReference type="InterPro" id="IPR013324">
    <property type="entry name" value="RNA_pol_sigma_r3/r4-like"/>
</dbReference>
<dbReference type="GO" id="GO:0016987">
    <property type="term" value="F:sigma factor activity"/>
    <property type="evidence" value="ECO:0007669"/>
    <property type="project" value="UniProtKB-KW"/>
</dbReference>
<dbReference type="NCBIfam" id="TIGR02937">
    <property type="entry name" value="sigma70-ECF"/>
    <property type="match status" value="1"/>
</dbReference>
<evidence type="ECO:0000256" key="2">
    <source>
        <dbReference type="ARBA" id="ARBA00023015"/>
    </source>
</evidence>
<name>A0A6J4PAH0_9ACTN</name>
<dbReference type="GO" id="GO:0006352">
    <property type="term" value="P:DNA-templated transcription initiation"/>
    <property type="evidence" value="ECO:0007669"/>
    <property type="project" value="InterPro"/>
</dbReference>
<dbReference type="InterPro" id="IPR039425">
    <property type="entry name" value="RNA_pol_sigma-70-like"/>
</dbReference>
<evidence type="ECO:0000259" key="6">
    <source>
        <dbReference type="Pfam" id="PF08281"/>
    </source>
</evidence>
<dbReference type="InterPro" id="IPR036388">
    <property type="entry name" value="WH-like_DNA-bd_sf"/>
</dbReference>
<dbReference type="PANTHER" id="PTHR43133">
    <property type="entry name" value="RNA POLYMERASE ECF-TYPE SIGMA FACTO"/>
    <property type="match status" value="1"/>
</dbReference>
<dbReference type="EMBL" id="CADCUZ010000052">
    <property type="protein sequence ID" value="CAA9410420.1"/>
    <property type="molecule type" value="Genomic_DNA"/>
</dbReference>
<organism evidence="7">
    <name type="scientific">uncultured Rubrobacteraceae bacterium</name>
    <dbReference type="NCBI Taxonomy" id="349277"/>
    <lineage>
        <taxon>Bacteria</taxon>
        <taxon>Bacillati</taxon>
        <taxon>Actinomycetota</taxon>
        <taxon>Rubrobacteria</taxon>
        <taxon>Rubrobacterales</taxon>
        <taxon>Rubrobacteraceae</taxon>
        <taxon>environmental samples</taxon>
    </lineage>
</organism>
<dbReference type="SUPFAM" id="SSF88946">
    <property type="entry name" value="Sigma2 domain of RNA polymerase sigma factors"/>
    <property type="match status" value="1"/>
</dbReference>
<gene>
    <name evidence="7" type="ORF">AVDCRST_MAG55-1303</name>
</gene>
<dbReference type="Pfam" id="PF08281">
    <property type="entry name" value="Sigma70_r4_2"/>
    <property type="match status" value="1"/>
</dbReference>
<dbReference type="AlphaFoldDB" id="A0A6J4PAH0"/>
<evidence type="ECO:0000256" key="1">
    <source>
        <dbReference type="ARBA" id="ARBA00010641"/>
    </source>
</evidence>
<proteinExistence type="inferred from homology"/>